<comment type="caution">
    <text evidence="7">The sequence shown here is derived from an EMBL/GenBank/DDBJ whole genome shotgun (WGS) entry which is preliminary data.</text>
</comment>
<dbReference type="InterPro" id="IPR005119">
    <property type="entry name" value="LysR_subst-bd"/>
</dbReference>
<dbReference type="RefSeq" id="WP_168776882.1">
    <property type="nucleotide sequence ID" value="NZ_JAABNR010000054.1"/>
</dbReference>
<dbReference type="Gene3D" id="1.10.10.10">
    <property type="entry name" value="Winged helix-like DNA-binding domain superfamily/Winged helix DNA-binding domain"/>
    <property type="match status" value="1"/>
</dbReference>
<dbReference type="InterPro" id="IPR036390">
    <property type="entry name" value="WH_DNA-bd_sf"/>
</dbReference>
<dbReference type="EMBL" id="JAABNR010000054">
    <property type="protein sequence ID" value="NBZ90104.1"/>
    <property type="molecule type" value="Genomic_DNA"/>
</dbReference>
<name>A0AAE4YH88_9RHOB</name>
<feature type="domain" description="LysR substrate-binding" evidence="6">
    <location>
        <begin position="94"/>
        <end position="282"/>
    </location>
</feature>
<dbReference type="InterPro" id="IPR000847">
    <property type="entry name" value="LysR_HTH_N"/>
</dbReference>
<evidence type="ECO:0000259" key="6">
    <source>
        <dbReference type="Pfam" id="PF03466"/>
    </source>
</evidence>
<comment type="similarity">
    <text evidence="1">Belongs to the LysR transcriptional regulatory family.</text>
</comment>
<proteinExistence type="inferred from homology"/>
<protein>
    <submittedName>
        <fullName evidence="7">LysR family transcriptional regulator</fullName>
    </submittedName>
</protein>
<evidence type="ECO:0000313" key="8">
    <source>
        <dbReference type="Proteomes" id="UP001193501"/>
    </source>
</evidence>
<feature type="domain" description="HTH lysR-type" evidence="5">
    <location>
        <begin position="6"/>
        <end position="65"/>
    </location>
</feature>
<evidence type="ECO:0000259" key="5">
    <source>
        <dbReference type="Pfam" id="PF00126"/>
    </source>
</evidence>
<dbReference type="Pfam" id="PF00126">
    <property type="entry name" value="HTH_1"/>
    <property type="match status" value="1"/>
</dbReference>
<keyword evidence="2" id="KW-0805">Transcription regulation</keyword>
<dbReference type="InterPro" id="IPR058163">
    <property type="entry name" value="LysR-type_TF_proteobact-type"/>
</dbReference>
<keyword evidence="4" id="KW-0804">Transcription</keyword>
<sequence length="314" mass="34512">MPHLPLRAMQAFEAFGRLGSVTAAADELGVSLGAVSQQLRKAEEAAGVRLVERAGRHVTLTARGRSYLEDLNKGFEGLRTAQNRVGRTSSDQIFTVSCLPSMASKWVAARLFDWQMRHPAATVRLVGEDIEPRLGPEQAEFRLSYGRKARNYLHVAELFTDWVVPACSPAFLKQNPVRDAADILQLPLLGIEWDKDQGEAPGWTEWAQGQGLALRSLLGQMTYSLSSAAIDAAINGRGFVLAQLSMAVDDILAGRLVVPVDARMRLKEPYFLAWDLGALEKPLGVELHSFLAIMGRQQDTIAARVRHGSEITRV</sequence>
<accession>A0AAE4YH88</accession>
<evidence type="ECO:0000313" key="7">
    <source>
        <dbReference type="EMBL" id="NBZ90104.1"/>
    </source>
</evidence>
<evidence type="ECO:0000256" key="4">
    <source>
        <dbReference type="ARBA" id="ARBA00023163"/>
    </source>
</evidence>
<dbReference type="PANTHER" id="PTHR30537:SF74">
    <property type="entry name" value="HTH-TYPE TRANSCRIPTIONAL REGULATOR TRPI"/>
    <property type="match status" value="1"/>
</dbReference>
<dbReference type="SUPFAM" id="SSF46785">
    <property type="entry name" value="Winged helix' DNA-binding domain"/>
    <property type="match status" value="1"/>
</dbReference>
<dbReference type="Proteomes" id="UP001193501">
    <property type="component" value="Unassembled WGS sequence"/>
</dbReference>
<gene>
    <name evidence="7" type="ORF">GV832_21225</name>
</gene>
<dbReference type="PANTHER" id="PTHR30537">
    <property type="entry name" value="HTH-TYPE TRANSCRIPTIONAL REGULATOR"/>
    <property type="match status" value="1"/>
</dbReference>
<evidence type="ECO:0000256" key="1">
    <source>
        <dbReference type="ARBA" id="ARBA00009437"/>
    </source>
</evidence>
<dbReference type="GO" id="GO:0006351">
    <property type="term" value="P:DNA-templated transcription"/>
    <property type="evidence" value="ECO:0007669"/>
    <property type="project" value="TreeGrafter"/>
</dbReference>
<organism evidence="7 8">
    <name type="scientific">Stagnihabitans tardus</name>
    <dbReference type="NCBI Taxonomy" id="2699202"/>
    <lineage>
        <taxon>Bacteria</taxon>
        <taxon>Pseudomonadati</taxon>
        <taxon>Pseudomonadota</taxon>
        <taxon>Alphaproteobacteria</taxon>
        <taxon>Rhodobacterales</taxon>
        <taxon>Paracoccaceae</taxon>
        <taxon>Stagnihabitans</taxon>
    </lineage>
</organism>
<dbReference type="GO" id="GO:0003700">
    <property type="term" value="F:DNA-binding transcription factor activity"/>
    <property type="evidence" value="ECO:0007669"/>
    <property type="project" value="InterPro"/>
</dbReference>
<dbReference type="Gene3D" id="3.40.190.10">
    <property type="entry name" value="Periplasmic binding protein-like II"/>
    <property type="match status" value="2"/>
</dbReference>
<keyword evidence="8" id="KW-1185">Reference proteome</keyword>
<dbReference type="SUPFAM" id="SSF53850">
    <property type="entry name" value="Periplasmic binding protein-like II"/>
    <property type="match status" value="1"/>
</dbReference>
<evidence type="ECO:0000256" key="2">
    <source>
        <dbReference type="ARBA" id="ARBA00023015"/>
    </source>
</evidence>
<dbReference type="GO" id="GO:0043565">
    <property type="term" value="F:sequence-specific DNA binding"/>
    <property type="evidence" value="ECO:0007669"/>
    <property type="project" value="TreeGrafter"/>
</dbReference>
<dbReference type="InterPro" id="IPR036388">
    <property type="entry name" value="WH-like_DNA-bd_sf"/>
</dbReference>
<reference evidence="7" key="1">
    <citation type="submission" date="2020-01" db="EMBL/GenBank/DDBJ databases">
        <authorList>
            <person name="Chen W.-M."/>
        </authorList>
    </citation>
    <scope>NUCLEOTIDE SEQUENCE</scope>
    <source>
        <strain evidence="7">CYK-10</strain>
    </source>
</reference>
<dbReference type="AlphaFoldDB" id="A0AAE4YH88"/>
<keyword evidence="3" id="KW-0238">DNA-binding</keyword>
<dbReference type="Pfam" id="PF03466">
    <property type="entry name" value="LysR_substrate"/>
    <property type="match status" value="1"/>
</dbReference>
<evidence type="ECO:0000256" key="3">
    <source>
        <dbReference type="ARBA" id="ARBA00023125"/>
    </source>
</evidence>